<name>A0A654BYZ0_SPHMU</name>
<proteinExistence type="predicted"/>
<accession>A0A654BYZ0</accession>
<sequence length="101" mass="11631">MALRGCYRCDSLFNDFSVLYRLVRKGRGATDSMWGIWLKIEMKLEAREYIFQPFKSINSVGLISRFVSARWIFKKSFAYEAYLDLSGRSSANGSRGTGDCY</sequence>
<evidence type="ECO:0000313" key="1">
    <source>
        <dbReference type="EMBL" id="VXC86036.1"/>
    </source>
</evidence>
<dbReference type="EMBL" id="CABWMV010000024">
    <property type="protein sequence ID" value="VXC86036.1"/>
    <property type="molecule type" value="Genomic_DNA"/>
</dbReference>
<gene>
    <name evidence="1" type="ORF">SPHINGO8BC_50507</name>
</gene>
<dbReference type="Proteomes" id="UP000432350">
    <property type="component" value="Unassembled WGS sequence"/>
</dbReference>
<reference evidence="1 2" key="1">
    <citation type="submission" date="2019-10" db="EMBL/GenBank/DDBJ databases">
        <authorList>
            <person name="Karimi E."/>
        </authorList>
    </citation>
    <scope>NUCLEOTIDE SEQUENCE [LARGE SCALE GENOMIC DNA]</scope>
    <source>
        <strain evidence="1">Sphingobacterium sp. 8BC</strain>
    </source>
</reference>
<protein>
    <submittedName>
        <fullName evidence="1">Uncharacterized protein</fullName>
    </submittedName>
</protein>
<organism evidence="1 2">
    <name type="scientific">Sphingobacterium multivorum</name>
    <dbReference type="NCBI Taxonomy" id="28454"/>
    <lineage>
        <taxon>Bacteria</taxon>
        <taxon>Pseudomonadati</taxon>
        <taxon>Bacteroidota</taxon>
        <taxon>Sphingobacteriia</taxon>
        <taxon>Sphingobacteriales</taxon>
        <taxon>Sphingobacteriaceae</taxon>
        <taxon>Sphingobacterium</taxon>
    </lineage>
</organism>
<dbReference type="AlphaFoldDB" id="A0A654BYZ0"/>
<evidence type="ECO:0000313" key="2">
    <source>
        <dbReference type="Proteomes" id="UP000432350"/>
    </source>
</evidence>